<name>X0YL15_9ZZZZ</name>
<dbReference type="Pfam" id="PF07690">
    <property type="entry name" value="MFS_1"/>
    <property type="match status" value="1"/>
</dbReference>
<dbReference type="Gene3D" id="1.20.1250.20">
    <property type="entry name" value="MFS general substrate transporter like domains"/>
    <property type="match status" value="1"/>
</dbReference>
<accession>X0YL15</accession>
<keyword evidence="1" id="KW-1133">Transmembrane helix</keyword>
<dbReference type="SUPFAM" id="SSF103473">
    <property type="entry name" value="MFS general substrate transporter"/>
    <property type="match status" value="1"/>
</dbReference>
<dbReference type="InterPro" id="IPR036259">
    <property type="entry name" value="MFS_trans_sf"/>
</dbReference>
<feature type="transmembrane region" description="Helical" evidence="1">
    <location>
        <begin position="67"/>
        <end position="84"/>
    </location>
</feature>
<comment type="caution">
    <text evidence="2">The sequence shown here is derived from an EMBL/GenBank/DDBJ whole genome shotgun (WGS) entry which is preliminary data.</text>
</comment>
<dbReference type="EMBL" id="BART01002128">
    <property type="protein sequence ID" value="GAG56884.1"/>
    <property type="molecule type" value="Genomic_DNA"/>
</dbReference>
<evidence type="ECO:0000313" key="2">
    <source>
        <dbReference type="EMBL" id="GAG56884.1"/>
    </source>
</evidence>
<reference evidence="2" key="1">
    <citation type="journal article" date="2014" name="Front. Microbiol.">
        <title>High frequency of phylogenetically diverse reductive dehalogenase-homologous genes in deep subseafloor sedimentary metagenomes.</title>
        <authorList>
            <person name="Kawai M."/>
            <person name="Futagami T."/>
            <person name="Toyoda A."/>
            <person name="Takaki Y."/>
            <person name="Nishi S."/>
            <person name="Hori S."/>
            <person name="Arai W."/>
            <person name="Tsubouchi T."/>
            <person name="Morono Y."/>
            <person name="Uchiyama I."/>
            <person name="Ito T."/>
            <person name="Fujiyama A."/>
            <person name="Inagaki F."/>
            <person name="Takami H."/>
        </authorList>
    </citation>
    <scope>NUCLEOTIDE SEQUENCE</scope>
    <source>
        <strain evidence="2">Expedition CK06-06</strain>
    </source>
</reference>
<evidence type="ECO:0000256" key="1">
    <source>
        <dbReference type="SAM" id="Phobius"/>
    </source>
</evidence>
<dbReference type="AlphaFoldDB" id="X0YL15"/>
<proteinExistence type="predicted"/>
<organism evidence="2">
    <name type="scientific">marine sediment metagenome</name>
    <dbReference type="NCBI Taxonomy" id="412755"/>
    <lineage>
        <taxon>unclassified sequences</taxon>
        <taxon>metagenomes</taxon>
        <taxon>ecological metagenomes</taxon>
    </lineage>
</organism>
<evidence type="ECO:0008006" key="3">
    <source>
        <dbReference type="Google" id="ProtNLM"/>
    </source>
</evidence>
<gene>
    <name evidence="2" type="ORF">S01H4_06760</name>
</gene>
<sequence length="95" mass="10563">MAIATVFSGATSGGVELARLNYITRAAREEEIGSYWGIDYSLMGIRGIIAPFVGIALMYLIGIKYAFFLAFVMIFISFLLMGRVRRSKLSWPSRA</sequence>
<protein>
    <recommendedName>
        <fullName evidence="3">Major facilitator superfamily (MFS) profile domain-containing protein</fullName>
    </recommendedName>
</protein>
<keyword evidence="1" id="KW-0472">Membrane</keyword>
<dbReference type="GO" id="GO:0022857">
    <property type="term" value="F:transmembrane transporter activity"/>
    <property type="evidence" value="ECO:0007669"/>
    <property type="project" value="InterPro"/>
</dbReference>
<keyword evidence="1" id="KW-0812">Transmembrane</keyword>
<dbReference type="InterPro" id="IPR011701">
    <property type="entry name" value="MFS"/>
</dbReference>
<feature type="transmembrane region" description="Helical" evidence="1">
    <location>
        <begin position="43"/>
        <end position="61"/>
    </location>
</feature>